<evidence type="ECO:0000259" key="1">
    <source>
        <dbReference type="Pfam" id="PF22275"/>
    </source>
</evidence>
<evidence type="ECO:0000313" key="2">
    <source>
        <dbReference type="EMBL" id="OIN10779.1"/>
    </source>
</evidence>
<evidence type="ECO:0000313" key="3">
    <source>
        <dbReference type="Proteomes" id="UP000181686"/>
    </source>
</evidence>
<comment type="caution">
    <text evidence="2">The sequence shown here is derived from an EMBL/GenBank/DDBJ whole genome shotgun (WGS) entry which is preliminary data.</text>
</comment>
<sequence>MINPEGGDMDVDSPIQDGLLGDPGVSLMGAELCLDDALQAARRHYKHLPLCVVEEWIILDAVVTDTERAKVIAAGCQPMFLFAHQVVHDEQRRFEPGNWVRSSMGTTFKEGFLFATRNSVYVLLGPGHRKSSSIDAIFSLF</sequence>
<accession>A0A1S2TN09</accession>
<dbReference type="AlphaFoldDB" id="A0A1S2TN09"/>
<feature type="domain" description="DUF6957" evidence="1">
    <location>
        <begin position="29"/>
        <end position="139"/>
    </location>
</feature>
<proteinExistence type="predicted"/>
<organism evidence="2 3">
    <name type="scientific">Pseudomonas extremorientalis</name>
    <dbReference type="NCBI Taxonomy" id="169669"/>
    <lineage>
        <taxon>Bacteria</taxon>
        <taxon>Pseudomonadati</taxon>
        <taxon>Pseudomonadota</taxon>
        <taxon>Gammaproteobacteria</taxon>
        <taxon>Pseudomonadales</taxon>
        <taxon>Pseudomonadaceae</taxon>
        <taxon>Pseudomonas</taxon>
    </lineage>
</organism>
<dbReference type="EMBL" id="MDGK01000017">
    <property type="protein sequence ID" value="OIN10779.1"/>
    <property type="molecule type" value="Genomic_DNA"/>
</dbReference>
<protein>
    <recommendedName>
        <fullName evidence="1">DUF6957 domain-containing protein</fullName>
    </recommendedName>
</protein>
<dbReference type="Pfam" id="PF22275">
    <property type="entry name" value="DUF6957"/>
    <property type="match status" value="1"/>
</dbReference>
<dbReference type="InterPro" id="IPR054232">
    <property type="entry name" value="DUF6957"/>
</dbReference>
<name>A0A1S2TN09_9PSED</name>
<gene>
    <name evidence="2" type="ORF">BFN10_08805</name>
</gene>
<reference evidence="2 3" key="1">
    <citation type="submission" date="2016-08" db="EMBL/GenBank/DDBJ databases">
        <title>Draft genome sequence of the type strain of Pseudomonas extremorientalis LMG 19695T isolated from drinking water reservoir.</title>
        <authorList>
            <person name="Tambong J.T."/>
        </authorList>
    </citation>
    <scope>NUCLEOTIDE SEQUENCE [LARGE SCALE GENOMIC DNA]</scope>
    <source>
        <strain evidence="2 3">LMG 19695</strain>
    </source>
</reference>
<dbReference type="Proteomes" id="UP000181686">
    <property type="component" value="Unassembled WGS sequence"/>
</dbReference>